<dbReference type="InterPro" id="IPR046341">
    <property type="entry name" value="SET_dom_sf"/>
</dbReference>
<evidence type="ECO:0000256" key="2">
    <source>
        <dbReference type="ARBA" id="ARBA00022679"/>
    </source>
</evidence>
<feature type="compositionally biased region" description="Basic and acidic residues" evidence="7">
    <location>
        <begin position="183"/>
        <end position="199"/>
    </location>
</feature>
<dbReference type="EMBL" id="CCBN010000001">
    <property type="protein sequence ID" value="CDO51401.1"/>
    <property type="molecule type" value="Genomic_DNA"/>
</dbReference>
<accession>A0A0J9YHK0</accession>
<dbReference type="GO" id="GO:0045814">
    <property type="term" value="P:negative regulation of gene expression, epigenetic"/>
    <property type="evidence" value="ECO:0007669"/>
    <property type="project" value="TreeGrafter"/>
</dbReference>
<dbReference type="PANTHER" id="PTHR46402">
    <property type="entry name" value="SET AND MYND DOMAIN-CONTAINING PROTEIN 5"/>
    <property type="match status" value="1"/>
</dbReference>
<dbReference type="PANTHER" id="PTHR46402:SF2">
    <property type="entry name" value="HISTONE-LYSINE N-TRIMETHYLTRANSFERASE SMYD5"/>
    <property type="match status" value="1"/>
</dbReference>
<dbReference type="GO" id="GO:0032259">
    <property type="term" value="P:methylation"/>
    <property type="evidence" value="ECO:0007669"/>
    <property type="project" value="UniProtKB-KW"/>
</dbReference>
<dbReference type="Gene3D" id="2.170.270.10">
    <property type="entry name" value="SET domain"/>
    <property type="match status" value="1"/>
</dbReference>
<evidence type="ECO:0000256" key="5">
    <source>
        <dbReference type="ARBA" id="ARBA00044528"/>
    </source>
</evidence>
<evidence type="ECO:0000256" key="7">
    <source>
        <dbReference type="SAM" id="MobiDB-lite"/>
    </source>
</evidence>
<feature type="domain" description="SET" evidence="8">
    <location>
        <begin position="118"/>
        <end position="397"/>
    </location>
</feature>
<dbReference type="Proteomes" id="UP000242525">
    <property type="component" value="Unassembled WGS sequence"/>
</dbReference>
<reference evidence="9" key="1">
    <citation type="submission" date="2014-03" db="EMBL/GenBank/DDBJ databases">
        <authorList>
            <person name="Casaregola S."/>
        </authorList>
    </citation>
    <scope>NUCLEOTIDE SEQUENCE [LARGE SCALE GENOMIC DNA]</scope>
    <source>
        <strain evidence="9">CLIB 918</strain>
    </source>
</reference>
<evidence type="ECO:0000259" key="8">
    <source>
        <dbReference type="PROSITE" id="PS50280"/>
    </source>
</evidence>
<keyword evidence="10" id="KW-1185">Reference proteome</keyword>
<keyword evidence="3" id="KW-0949">S-adenosyl-L-methionine</keyword>
<feature type="region of interest" description="Disordered" evidence="7">
    <location>
        <begin position="183"/>
        <end position="202"/>
    </location>
</feature>
<dbReference type="STRING" id="1173061.A0A0J9YHK0"/>
<protein>
    <recommendedName>
        <fullName evidence="5">Histone-lysine N-methyltransferase SET5</fullName>
    </recommendedName>
    <alternativeName>
        <fullName evidence="4">SET domain-containing protein 5</fullName>
    </alternativeName>
</protein>
<evidence type="ECO:0000256" key="4">
    <source>
        <dbReference type="ARBA" id="ARBA00042380"/>
    </source>
</evidence>
<keyword evidence="1" id="KW-0489">Methyltransferase</keyword>
<dbReference type="CDD" id="cd20071">
    <property type="entry name" value="SET_SMYD"/>
    <property type="match status" value="1"/>
</dbReference>
<gene>
    <name evidence="9" type="ORF">BN980_GECA01s05598g</name>
</gene>
<dbReference type="GO" id="GO:0042799">
    <property type="term" value="F:histone H4K20 methyltransferase activity"/>
    <property type="evidence" value="ECO:0007669"/>
    <property type="project" value="TreeGrafter"/>
</dbReference>
<evidence type="ECO:0000256" key="3">
    <source>
        <dbReference type="ARBA" id="ARBA00022691"/>
    </source>
</evidence>
<comment type="caution">
    <text evidence="9">The sequence shown here is derived from an EMBL/GenBank/DDBJ whole genome shotgun (WGS) entry which is preliminary data.</text>
</comment>
<sequence>MTITATDIDIKIIEHEPNSQYLSSSPPGDHTPSEQEIASVVSDLWKEDPRSVLLSTAKLLTVIKVKYPTWILSINRLKTCLKAKGLTAATSLGQLPQYATNIKSSKLPDLDPAQVTTSKVSIIQTKAKGKRLQATKAINDDLAVIWEENPLVVTIPLEKLRIVRGSIACAYCGKAFQERGTVEEKRAKRDMANESDRSKNRGLPGTTSCLAKGCDARFCDSDCRQLADSVHGAMWHNSGHTKIKSSDWKDFEKFCVSHHWNVGYSYGVTLLTIIKSGKNDLIREKFEAMATIPENQRYSKEEIDDLHLDKTWDEGYRLLKKTVGKIYDLSFDEFLRGLGTFSLNNYNGNLYELQSHLNHSCEPNVRLAFSDGKDRLRVEKMPGVAINANDELEMSYINSDMDYEERQELLLKHYGFACNCTKCKREAKTFAVIEIDSETGYIKPPPTSERSRRKSVRFNDEPLISVGKSTIKVAVAVRAN</sequence>
<name>A0A0J9YHK0_GEOCN</name>
<dbReference type="InterPro" id="IPR001214">
    <property type="entry name" value="SET_dom"/>
</dbReference>
<dbReference type="OrthoDB" id="438641at2759"/>
<dbReference type="AlphaFoldDB" id="A0A0J9YHK0"/>
<organism evidence="9 10">
    <name type="scientific">Geotrichum candidum</name>
    <name type="common">Oospora lactis</name>
    <name type="synonym">Dipodascus geotrichum</name>
    <dbReference type="NCBI Taxonomy" id="1173061"/>
    <lineage>
        <taxon>Eukaryota</taxon>
        <taxon>Fungi</taxon>
        <taxon>Dikarya</taxon>
        <taxon>Ascomycota</taxon>
        <taxon>Saccharomycotina</taxon>
        <taxon>Dipodascomycetes</taxon>
        <taxon>Dipodascales</taxon>
        <taxon>Dipodascaceae</taxon>
        <taxon>Geotrichum</taxon>
    </lineage>
</organism>
<dbReference type="SUPFAM" id="SSF82199">
    <property type="entry name" value="SET domain"/>
    <property type="match status" value="1"/>
</dbReference>
<dbReference type="PROSITE" id="PS50280">
    <property type="entry name" value="SET"/>
    <property type="match status" value="1"/>
</dbReference>
<proteinExistence type="predicted"/>
<evidence type="ECO:0000313" key="9">
    <source>
        <dbReference type="EMBL" id="CDO51401.1"/>
    </source>
</evidence>
<evidence type="ECO:0000256" key="6">
    <source>
        <dbReference type="ARBA" id="ARBA00048619"/>
    </source>
</evidence>
<comment type="catalytic activity">
    <reaction evidence="6">
        <text>L-lysyl-[histone] + S-adenosyl-L-methionine = N(6)-methyl-L-lysyl-[histone] + S-adenosyl-L-homocysteine + H(+)</text>
        <dbReference type="Rhea" id="RHEA:10024"/>
        <dbReference type="Rhea" id="RHEA-COMP:9845"/>
        <dbReference type="Rhea" id="RHEA-COMP:9846"/>
        <dbReference type="ChEBI" id="CHEBI:15378"/>
        <dbReference type="ChEBI" id="CHEBI:29969"/>
        <dbReference type="ChEBI" id="CHEBI:57856"/>
        <dbReference type="ChEBI" id="CHEBI:59789"/>
        <dbReference type="ChEBI" id="CHEBI:61929"/>
    </reaction>
    <physiologicalReaction direction="left-to-right" evidence="6">
        <dbReference type="Rhea" id="RHEA:10025"/>
    </physiologicalReaction>
</comment>
<dbReference type="Gene3D" id="1.10.220.160">
    <property type="match status" value="1"/>
</dbReference>
<evidence type="ECO:0000256" key="1">
    <source>
        <dbReference type="ARBA" id="ARBA00022603"/>
    </source>
</evidence>
<keyword evidence="2" id="KW-0808">Transferase</keyword>
<dbReference type="Gene3D" id="6.10.140.2220">
    <property type="match status" value="1"/>
</dbReference>
<evidence type="ECO:0000313" key="10">
    <source>
        <dbReference type="Proteomes" id="UP000242525"/>
    </source>
</evidence>